<dbReference type="InterPro" id="IPR025287">
    <property type="entry name" value="WAK_GUB"/>
</dbReference>
<dbReference type="SMART" id="SM00220">
    <property type="entry name" value="S_TKc"/>
    <property type="match status" value="1"/>
</dbReference>
<evidence type="ECO:0000256" key="3">
    <source>
        <dbReference type="ARBA" id="ARBA00022741"/>
    </source>
</evidence>
<dbReference type="Gene3D" id="1.10.510.10">
    <property type="entry name" value="Transferase(Phosphotransferase) domain 1"/>
    <property type="match status" value="1"/>
</dbReference>
<dbReference type="InterPro" id="IPR011009">
    <property type="entry name" value="Kinase-like_dom_sf"/>
</dbReference>
<organism evidence="8 9">
    <name type="scientific">Papaver nudicaule</name>
    <name type="common">Iceland poppy</name>
    <dbReference type="NCBI Taxonomy" id="74823"/>
    <lineage>
        <taxon>Eukaryota</taxon>
        <taxon>Viridiplantae</taxon>
        <taxon>Streptophyta</taxon>
        <taxon>Embryophyta</taxon>
        <taxon>Tracheophyta</taxon>
        <taxon>Spermatophyta</taxon>
        <taxon>Magnoliopsida</taxon>
        <taxon>Ranunculales</taxon>
        <taxon>Papaveraceae</taxon>
        <taxon>Papaveroideae</taxon>
        <taxon>Papaver</taxon>
    </lineage>
</organism>
<evidence type="ECO:0000256" key="4">
    <source>
        <dbReference type="ARBA" id="ARBA00022840"/>
    </source>
</evidence>
<keyword evidence="9" id="KW-1185">Reference proteome</keyword>
<dbReference type="GO" id="GO:0030247">
    <property type="term" value="F:polysaccharide binding"/>
    <property type="evidence" value="ECO:0007669"/>
    <property type="project" value="InterPro"/>
</dbReference>
<protein>
    <recommendedName>
        <fullName evidence="7">Protein kinase domain-containing protein</fullName>
    </recommendedName>
</protein>
<accession>A0AA41VEV5</accession>
<dbReference type="Pfam" id="PF07714">
    <property type="entry name" value="PK_Tyr_Ser-Thr"/>
    <property type="match status" value="1"/>
</dbReference>
<keyword evidence="5" id="KW-1133">Transmembrane helix</keyword>
<evidence type="ECO:0000256" key="6">
    <source>
        <dbReference type="SAM" id="SignalP"/>
    </source>
</evidence>
<feature type="chain" id="PRO_5041275960" description="Protein kinase domain-containing protein" evidence="6">
    <location>
        <begin position="21"/>
        <end position="641"/>
    </location>
</feature>
<keyword evidence="4" id="KW-0067">ATP-binding</keyword>
<dbReference type="SUPFAM" id="SSF56112">
    <property type="entry name" value="Protein kinase-like (PK-like)"/>
    <property type="match status" value="1"/>
</dbReference>
<feature type="signal peptide" evidence="6">
    <location>
        <begin position="1"/>
        <end position="20"/>
    </location>
</feature>
<dbReference type="Pfam" id="PF13947">
    <property type="entry name" value="GUB_WAK_bind"/>
    <property type="match status" value="1"/>
</dbReference>
<dbReference type="GO" id="GO:0016020">
    <property type="term" value="C:membrane"/>
    <property type="evidence" value="ECO:0007669"/>
    <property type="project" value="UniProtKB-SubCell"/>
</dbReference>
<evidence type="ECO:0000313" key="8">
    <source>
        <dbReference type="EMBL" id="MCL7039995.1"/>
    </source>
</evidence>
<evidence type="ECO:0000256" key="1">
    <source>
        <dbReference type="ARBA" id="ARBA00004167"/>
    </source>
</evidence>
<name>A0AA41VEV5_PAPNU</name>
<dbReference type="PROSITE" id="PS00108">
    <property type="entry name" value="PROTEIN_KINASE_ST"/>
    <property type="match status" value="1"/>
</dbReference>
<evidence type="ECO:0000313" key="9">
    <source>
        <dbReference type="Proteomes" id="UP001177140"/>
    </source>
</evidence>
<dbReference type="PANTHER" id="PTHR46008:SF20">
    <property type="entry name" value="PROTEIN KINASE DOMAIN-CONTAINING PROTEIN"/>
    <property type="match status" value="1"/>
</dbReference>
<dbReference type="EMBL" id="JAJJMA010207287">
    <property type="protein sequence ID" value="MCL7039995.1"/>
    <property type="molecule type" value="Genomic_DNA"/>
</dbReference>
<dbReference type="Gene3D" id="3.30.200.20">
    <property type="entry name" value="Phosphorylase Kinase, domain 1"/>
    <property type="match status" value="1"/>
</dbReference>
<dbReference type="InterPro" id="IPR008271">
    <property type="entry name" value="Ser/Thr_kinase_AS"/>
</dbReference>
<dbReference type="AlphaFoldDB" id="A0AA41VEV5"/>
<dbReference type="InterPro" id="IPR001245">
    <property type="entry name" value="Ser-Thr/Tyr_kinase_cat_dom"/>
</dbReference>
<dbReference type="PROSITE" id="PS50011">
    <property type="entry name" value="PROTEIN_KINASE_DOM"/>
    <property type="match status" value="1"/>
</dbReference>
<reference evidence="8" key="1">
    <citation type="submission" date="2022-03" db="EMBL/GenBank/DDBJ databases">
        <title>A functionally conserved STORR gene fusion in Papaver species that diverged 16.8 million years ago.</title>
        <authorList>
            <person name="Catania T."/>
        </authorList>
    </citation>
    <scope>NUCLEOTIDE SEQUENCE</scope>
    <source>
        <strain evidence="8">S-191538</strain>
    </source>
</reference>
<proteinExistence type="predicted"/>
<feature type="transmembrane region" description="Helical" evidence="5">
    <location>
        <begin position="284"/>
        <end position="305"/>
    </location>
</feature>
<sequence length="641" mass="70916">MSGFLPSPLLLITFIVVFRAFTQIPISHSLQQEQQVLVSPNRCNENCGHLQISFPFHLNTSCGSLLRSEPFRLSCSNSTKLHLDIGSQSYQVLDILYGGIVVDFPGIYSCRSYFDVNSFGFSRNEFYGISLDNVLGLSDCEDSSVCKVGCEKISVLDCERNNETISSTCCYPLSDRSVWRIGDGFSRFSSFGCRGFSSWVQGKRGVKLEWALPRNFSKNACAENGFVVNATTVKDGVRCKCQDGFIGDGFGDGVGCLKSCTKDGRQVYGRNCSSTERHEKKKTIILAGFFISAFIVGSVAALYGLSRRPVSSGTWDPDPNDDMNVISFRKPRFFTYEELDLATKGFDDGQKLVDGINGGTVHAGVLSDGSHVAIQKVHCKNEHDLSQVLSRVEMLSSVPHKHVASILGCCFDSDRTPFVIYEFSANGTLEEHLNHGGDRKSGLDWYQRLIIAAQTASTLAYLQQEISPPIYHHDLKSGNIYLDHDNSIKIAGFGLMNFTEGSSLCHNSEGGKFYRTDVYDFGILLLEIVAGSTKNIHLPNAALSKIRSRKLEEILDQSLYYHEQPQFRREQMETTADIAARCLLFGGDGRLSMMDVAKELIQITKDSLDGSARRGPAIDETFSNSSLLQMISMSPDTSFAH</sequence>
<evidence type="ECO:0000256" key="5">
    <source>
        <dbReference type="SAM" id="Phobius"/>
    </source>
</evidence>
<keyword evidence="5" id="KW-0812">Transmembrane</keyword>
<keyword evidence="2 6" id="KW-0732">Signal</keyword>
<evidence type="ECO:0000256" key="2">
    <source>
        <dbReference type="ARBA" id="ARBA00022729"/>
    </source>
</evidence>
<comment type="caution">
    <text evidence="8">The sequence shown here is derived from an EMBL/GenBank/DDBJ whole genome shotgun (WGS) entry which is preliminary data.</text>
</comment>
<keyword evidence="5" id="KW-0472">Membrane</keyword>
<evidence type="ECO:0000259" key="7">
    <source>
        <dbReference type="PROSITE" id="PS50011"/>
    </source>
</evidence>
<dbReference type="InterPro" id="IPR000719">
    <property type="entry name" value="Prot_kinase_dom"/>
</dbReference>
<dbReference type="Proteomes" id="UP001177140">
    <property type="component" value="Unassembled WGS sequence"/>
</dbReference>
<gene>
    <name evidence="8" type="ORF">MKW94_030222</name>
</gene>
<dbReference type="GO" id="GO:0005524">
    <property type="term" value="F:ATP binding"/>
    <property type="evidence" value="ECO:0007669"/>
    <property type="project" value="UniProtKB-KW"/>
</dbReference>
<dbReference type="PANTHER" id="PTHR46008">
    <property type="entry name" value="LEAF RUST 10 DISEASE-RESISTANCE LOCUS RECEPTOR-LIKE PROTEIN KINASE-LIKE 1.4"/>
    <property type="match status" value="1"/>
</dbReference>
<keyword evidence="3" id="KW-0547">Nucleotide-binding</keyword>
<dbReference type="GO" id="GO:0004672">
    <property type="term" value="F:protein kinase activity"/>
    <property type="evidence" value="ECO:0007669"/>
    <property type="project" value="InterPro"/>
</dbReference>
<comment type="subcellular location">
    <subcellularLocation>
        <location evidence="1">Membrane</location>
        <topology evidence="1">Single-pass membrane protein</topology>
    </subcellularLocation>
</comment>
<feature type="domain" description="Protein kinase" evidence="7">
    <location>
        <begin position="346"/>
        <end position="601"/>
    </location>
</feature>